<accession>A0A0X3Q032</accession>
<keyword evidence="2 4" id="KW-0498">Mitosis</keyword>
<evidence type="ECO:0000313" key="5">
    <source>
        <dbReference type="EMBL" id="JAP57503.1"/>
    </source>
</evidence>
<comment type="similarity">
    <text evidence="1 4">Belongs to the endosulfine family.</text>
</comment>
<sequence>MSASEVRPKVTTEEEQELKFKSKYPGLAQKGAGSLLLQKRLNRGHKFFDSGDYNVARAKILQHKATPAQAQADEEMLHESTGEVIATPESVPAVRKKSMAGEAVVELGGPSHPLVLSPRASQVLSSATTRMDKNPSLSLS</sequence>
<protein>
    <submittedName>
        <fullName evidence="5">Alpha-endosulfine</fullName>
    </submittedName>
</protein>
<keyword evidence="4" id="KW-0963">Cytoplasm</keyword>
<organism evidence="5">
    <name type="scientific">Schistocephalus solidus</name>
    <name type="common">Tapeworm</name>
    <dbReference type="NCBI Taxonomy" id="70667"/>
    <lineage>
        <taxon>Eukaryota</taxon>
        <taxon>Metazoa</taxon>
        <taxon>Spiralia</taxon>
        <taxon>Lophotrochozoa</taxon>
        <taxon>Platyhelminthes</taxon>
        <taxon>Cestoda</taxon>
        <taxon>Eucestoda</taxon>
        <taxon>Diphyllobothriidea</taxon>
        <taxon>Diphyllobothriidae</taxon>
        <taxon>Schistocephalus</taxon>
    </lineage>
</organism>
<dbReference type="Pfam" id="PF04667">
    <property type="entry name" value="Endosulfine"/>
    <property type="match status" value="1"/>
</dbReference>
<comment type="subcellular location">
    <subcellularLocation>
        <location evidence="4">Cytoplasm</location>
    </subcellularLocation>
</comment>
<evidence type="ECO:0000256" key="2">
    <source>
        <dbReference type="ARBA" id="ARBA00022776"/>
    </source>
</evidence>
<comment type="function">
    <text evidence="4">Protein phosphatase inhibitor that specifically inhibits protein phosphatase 2A (PP2A) during mitosis.</text>
</comment>
<keyword evidence="3 4" id="KW-0650">Protein phosphatase inhibitor</keyword>
<evidence type="ECO:0000256" key="4">
    <source>
        <dbReference type="RuleBase" id="RU363120"/>
    </source>
</evidence>
<keyword evidence="4" id="KW-0131">Cell cycle</keyword>
<proteinExistence type="inferred from homology"/>
<evidence type="ECO:0000256" key="3">
    <source>
        <dbReference type="ARBA" id="ARBA00023272"/>
    </source>
</evidence>
<reference evidence="5" key="1">
    <citation type="submission" date="2016-01" db="EMBL/GenBank/DDBJ databases">
        <title>Reference transcriptome for the parasite Schistocephalus solidus: insights into the molecular evolution of parasitism.</title>
        <authorList>
            <person name="Hebert F.O."/>
            <person name="Grambauer S."/>
            <person name="Barber I."/>
            <person name="Landry C.R."/>
            <person name="Aubin-Horth N."/>
        </authorList>
    </citation>
    <scope>NUCLEOTIDE SEQUENCE</scope>
</reference>
<dbReference type="GO" id="GO:0005737">
    <property type="term" value="C:cytoplasm"/>
    <property type="evidence" value="ECO:0007669"/>
    <property type="project" value="UniProtKB-SubCell"/>
</dbReference>
<keyword evidence="4" id="KW-0132">Cell division</keyword>
<gene>
    <name evidence="5" type="primary">ENSA</name>
    <name evidence="5" type="ORF">TR87240</name>
</gene>
<dbReference type="InterPro" id="IPR006760">
    <property type="entry name" value="Endosulphine"/>
</dbReference>
<dbReference type="AlphaFoldDB" id="A0A0X3Q032"/>
<name>A0A0X3Q032_SCHSO</name>
<dbReference type="EMBL" id="GEEE01005722">
    <property type="protein sequence ID" value="JAP57503.1"/>
    <property type="molecule type" value="Transcribed_RNA"/>
</dbReference>
<dbReference type="GO" id="GO:0051301">
    <property type="term" value="P:cell division"/>
    <property type="evidence" value="ECO:0007669"/>
    <property type="project" value="UniProtKB-KW"/>
</dbReference>
<dbReference type="GO" id="GO:0004864">
    <property type="term" value="F:protein phosphatase inhibitor activity"/>
    <property type="evidence" value="ECO:0007669"/>
    <property type="project" value="UniProtKB-KW"/>
</dbReference>
<evidence type="ECO:0000256" key="1">
    <source>
        <dbReference type="ARBA" id="ARBA00010520"/>
    </source>
</evidence>